<evidence type="ECO:0000313" key="2">
    <source>
        <dbReference type="EMBL" id="MDQ0996196.1"/>
    </source>
</evidence>
<evidence type="ECO:0000256" key="1">
    <source>
        <dbReference type="SAM" id="Phobius"/>
    </source>
</evidence>
<dbReference type="Proteomes" id="UP001237780">
    <property type="component" value="Unassembled WGS sequence"/>
</dbReference>
<keyword evidence="1" id="KW-0472">Membrane</keyword>
<reference evidence="2 3" key="1">
    <citation type="submission" date="2023-07" db="EMBL/GenBank/DDBJ databases">
        <title>Comparative genomics of wheat-associated soil bacteria to identify genetic determinants of phenazine resistance.</title>
        <authorList>
            <person name="Mouncey N."/>
        </authorList>
    </citation>
    <scope>NUCLEOTIDE SEQUENCE [LARGE SCALE GENOMIC DNA]</scope>
    <source>
        <strain evidence="2 3">W4I11</strain>
    </source>
</reference>
<dbReference type="RefSeq" id="WP_307278398.1">
    <property type="nucleotide sequence ID" value="NZ_JAUSZT010000002.1"/>
</dbReference>
<keyword evidence="1" id="KW-1133">Transmembrane helix</keyword>
<name>A0ABU0S611_9HYPH</name>
<evidence type="ECO:0000313" key="3">
    <source>
        <dbReference type="Proteomes" id="UP001237780"/>
    </source>
</evidence>
<keyword evidence="1" id="KW-0812">Transmembrane</keyword>
<gene>
    <name evidence="2" type="ORF">QFZ34_001373</name>
</gene>
<accession>A0ABU0S611</accession>
<feature type="transmembrane region" description="Helical" evidence="1">
    <location>
        <begin position="31"/>
        <end position="53"/>
    </location>
</feature>
<evidence type="ECO:0008006" key="4">
    <source>
        <dbReference type="Google" id="ProtNLM"/>
    </source>
</evidence>
<sequence length="157" mass="16808">MQLSAAFQWIEAMPLVRMIVTIPGLYPAVSALHIMGIALLVGCIATVDLRLLGMFSIKMNEALPGLIRMALCGFAIAVTTGLLLVSVRIGHYVNNPAFLTKIAILIMAATNALLLRQAAGSADVRLVLETFRGRIAAGVSLVLWTSAVFSGRWIAFL</sequence>
<dbReference type="EMBL" id="JAUSZT010000002">
    <property type="protein sequence ID" value="MDQ0996196.1"/>
    <property type="molecule type" value="Genomic_DNA"/>
</dbReference>
<feature type="transmembrane region" description="Helical" evidence="1">
    <location>
        <begin position="135"/>
        <end position="155"/>
    </location>
</feature>
<feature type="transmembrane region" description="Helical" evidence="1">
    <location>
        <begin position="97"/>
        <end position="115"/>
    </location>
</feature>
<comment type="caution">
    <text evidence="2">The sequence shown here is derived from an EMBL/GenBank/DDBJ whole genome shotgun (WGS) entry which is preliminary data.</text>
</comment>
<protein>
    <recommendedName>
        <fullName evidence="4">DUF2214 domain-containing protein</fullName>
    </recommendedName>
</protein>
<proteinExistence type="predicted"/>
<organism evidence="2 3">
    <name type="scientific">Phyllobacterium ifriqiyense</name>
    <dbReference type="NCBI Taxonomy" id="314238"/>
    <lineage>
        <taxon>Bacteria</taxon>
        <taxon>Pseudomonadati</taxon>
        <taxon>Pseudomonadota</taxon>
        <taxon>Alphaproteobacteria</taxon>
        <taxon>Hyphomicrobiales</taxon>
        <taxon>Phyllobacteriaceae</taxon>
        <taxon>Phyllobacterium</taxon>
    </lineage>
</organism>
<feature type="transmembrane region" description="Helical" evidence="1">
    <location>
        <begin position="65"/>
        <end position="85"/>
    </location>
</feature>
<keyword evidence="3" id="KW-1185">Reference proteome</keyword>